<dbReference type="EMBL" id="FOJA01000001">
    <property type="protein sequence ID" value="SEW01177.1"/>
    <property type="molecule type" value="Genomic_DNA"/>
</dbReference>
<protein>
    <submittedName>
        <fullName evidence="3">RecB family nuclease, putative, TM0106 family</fullName>
    </submittedName>
</protein>
<evidence type="ECO:0000313" key="3">
    <source>
        <dbReference type="EMBL" id="SEW01177.1"/>
    </source>
</evidence>
<evidence type="ECO:0000259" key="2">
    <source>
        <dbReference type="SMART" id="SM00278"/>
    </source>
</evidence>
<dbReference type="Pfam" id="PF13482">
    <property type="entry name" value="RNase_H_2"/>
    <property type="match status" value="1"/>
</dbReference>
<evidence type="ECO:0000313" key="4">
    <source>
        <dbReference type="Proteomes" id="UP000198518"/>
    </source>
</evidence>
<evidence type="ECO:0000256" key="1">
    <source>
        <dbReference type="SAM" id="MobiDB-lite"/>
    </source>
</evidence>
<sequence length="507" mass="55729">MALDTSLDLLTFPAPALERVPQPAIQDALQYFAPDFITIPGPRDPNALAAIQEATTETPFTYPKLGRDGNHIQHFQYTSDAGLHEVTDSPSPNPTIDILAVQNQTTLQYLKSEIESGTRQTGSEAATYLFVPQLSVDWDPTTLSTTLPNRKEIAAISALLPEPVTVLAGGQPTEYYHEWDLSHNGSAVTVPITGLGAIDQAQSKLARYSCTAHGTVAAEAVDTESFGLTALNGVGPATAQRLRNVGCRTTEDVRDLSVSKLADLPGIGQQTAEQIHAHAEVIASGNPLVVSNRTPVKTRDDRPPLCLDIETDGLSPTIIWQFGIYDPATDTYQAFVETNDPRDPASVLEAFTTWLLANHSNRSLLTWNGHNFDYQHIEQFLKQHHPEYTDAWDEMWTYDLYKWAVRDGNALLPGRTNKLGHVARALGYDPTETGLTGAQTAAAYQEFMRNPDNPKSEPDWDRHKTYCRDDCEALWHVYQALTDAPRRDMTDSGSQGATGQQAGLTDF</sequence>
<name>A0A1I0NI49_9EURY</name>
<dbReference type="InterPro" id="IPR003583">
    <property type="entry name" value="Hlx-hairpin-Hlx_DNA-bd_motif"/>
</dbReference>
<dbReference type="GO" id="GO:0003677">
    <property type="term" value="F:DNA binding"/>
    <property type="evidence" value="ECO:0007669"/>
    <property type="project" value="InterPro"/>
</dbReference>
<dbReference type="SUPFAM" id="SSF53098">
    <property type="entry name" value="Ribonuclease H-like"/>
    <property type="match status" value="1"/>
</dbReference>
<dbReference type="Gene3D" id="1.10.150.20">
    <property type="entry name" value="5' to 3' exonuclease, C-terminal subdomain"/>
    <property type="match status" value="1"/>
</dbReference>
<feature type="region of interest" description="Disordered" evidence="1">
    <location>
        <begin position="486"/>
        <end position="507"/>
    </location>
</feature>
<feature type="compositionally biased region" description="Low complexity" evidence="1">
    <location>
        <begin position="491"/>
        <end position="507"/>
    </location>
</feature>
<dbReference type="InterPro" id="IPR010995">
    <property type="entry name" value="DNA_repair_Rad51/TF_NusA_a-hlx"/>
</dbReference>
<dbReference type="InterPro" id="IPR036397">
    <property type="entry name" value="RNaseH_sf"/>
</dbReference>
<dbReference type="RefSeq" id="WP_089668175.1">
    <property type="nucleotide sequence ID" value="NZ_FOJA01000001.1"/>
</dbReference>
<dbReference type="GO" id="GO:0000166">
    <property type="term" value="F:nucleotide binding"/>
    <property type="evidence" value="ECO:0007669"/>
    <property type="project" value="InterPro"/>
</dbReference>
<dbReference type="OrthoDB" id="50367at2157"/>
<feature type="domain" description="Helix-hairpin-helix DNA-binding motif class 1" evidence="2">
    <location>
        <begin position="259"/>
        <end position="278"/>
    </location>
</feature>
<dbReference type="Gene3D" id="3.30.420.10">
    <property type="entry name" value="Ribonuclease H-like superfamily/Ribonuclease H"/>
    <property type="match status" value="1"/>
</dbReference>
<reference evidence="3 4" key="1">
    <citation type="submission" date="2016-10" db="EMBL/GenBank/DDBJ databases">
        <authorList>
            <person name="de Groot N.N."/>
        </authorList>
    </citation>
    <scope>NUCLEOTIDE SEQUENCE [LARGE SCALE GENOMIC DNA]</scope>
    <source>
        <strain evidence="3 4">CGMCC 1.5337</strain>
    </source>
</reference>
<dbReference type="InterPro" id="IPR012337">
    <property type="entry name" value="RNaseH-like_sf"/>
</dbReference>
<dbReference type="SUPFAM" id="SSF47794">
    <property type="entry name" value="Rad51 N-terminal domain-like"/>
    <property type="match status" value="1"/>
</dbReference>
<dbReference type="AlphaFoldDB" id="A0A1I0NI49"/>
<keyword evidence="4" id="KW-1185">Reference proteome</keyword>
<dbReference type="STRING" id="355548.SAMN04487945_0900"/>
<accession>A0A1I0NI49</accession>
<gene>
    <name evidence="3" type="ORF">SAMN04487945_0900</name>
</gene>
<organism evidence="3 4">
    <name type="scientific">Halobacterium jilantaiense</name>
    <dbReference type="NCBI Taxonomy" id="355548"/>
    <lineage>
        <taxon>Archaea</taxon>
        <taxon>Methanobacteriati</taxon>
        <taxon>Methanobacteriota</taxon>
        <taxon>Stenosarchaea group</taxon>
        <taxon>Halobacteria</taxon>
        <taxon>Halobacteriales</taxon>
        <taxon>Halobacteriaceae</taxon>
        <taxon>Halobacterium</taxon>
    </lineage>
</organism>
<dbReference type="InterPro" id="IPR038720">
    <property type="entry name" value="YprB_RNase_H-like_dom"/>
</dbReference>
<feature type="domain" description="Helix-hairpin-helix DNA-binding motif class 1" evidence="2">
    <location>
        <begin position="228"/>
        <end position="245"/>
    </location>
</feature>
<dbReference type="Pfam" id="PF14520">
    <property type="entry name" value="HHH_5"/>
    <property type="match status" value="1"/>
</dbReference>
<dbReference type="GO" id="GO:0006281">
    <property type="term" value="P:DNA repair"/>
    <property type="evidence" value="ECO:0007669"/>
    <property type="project" value="InterPro"/>
</dbReference>
<proteinExistence type="predicted"/>
<dbReference type="SMART" id="SM00278">
    <property type="entry name" value="HhH1"/>
    <property type="match status" value="2"/>
</dbReference>
<dbReference type="Proteomes" id="UP000198518">
    <property type="component" value="Unassembled WGS sequence"/>
</dbReference>